<dbReference type="InterPro" id="IPR003663">
    <property type="entry name" value="Sugar/inositol_transpt"/>
</dbReference>
<dbReference type="PROSITE" id="PS50850">
    <property type="entry name" value="MFS"/>
    <property type="match status" value="1"/>
</dbReference>
<feature type="transmembrane region" description="Helical" evidence="6">
    <location>
        <begin position="38"/>
        <end position="63"/>
    </location>
</feature>
<proteinExistence type="predicted"/>
<dbReference type="InterPro" id="IPR005828">
    <property type="entry name" value="MFS_sugar_transport-like"/>
</dbReference>
<sequence>MQEPLLGAEGPDYDTFPEKPPPSPGVRTRDGALQNKRLFLATFAAVLGNFSFGYALVYTSPVIPALENSSDPDLHLTKTQASWFGSVFTLGAAAGGLSAMVLNDLLGRKLSIMFSAVPSAAGYALMAGAHGLWMLLLGRMLTGFAGGLTAACIPVYVSEIAPPGVRGALGATPQLMAVFGSLFLYALGLLLPWRWLAVAGEGPALLMILLLSLMPNSPRFLLSRGRDEEALQALAWLRGAGADVHREFEQIQDNVRRQSSQMSWAEARDPHMYRPILIALLMRFLQQLTGITPVLVYLQSIFDSTAVLLPPQDDAAIVGAVRLLSVLIAALTMDLAGRKVLLFVSGYAMGWGPITWLLMSEILPLRARGMASGLCVLVSWLTAFILTKSFLLVVNASGLQVPFFFFAAVCLVNLLFTGCCVPETKGRSLEQIESFFRTGRRSFLR</sequence>
<dbReference type="PANTHER" id="PTHR48021:SF59">
    <property type="entry name" value="SOLUTE CARRIER FAMILY 2, FACILITATED GLUCOSE TRANSPORTER MEMBER 6"/>
    <property type="match status" value="1"/>
</dbReference>
<organism evidence="8 9">
    <name type="scientific">Galeopterus variegatus</name>
    <name type="common">Malayan flying lemur</name>
    <name type="synonym">Cynocephalus variegatus</name>
    <dbReference type="NCBI Taxonomy" id="482537"/>
    <lineage>
        <taxon>Eukaryota</taxon>
        <taxon>Metazoa</taxon>
        <taxon>Chordata</taxon>
        <taxon>Craniata</taxon>
        <taxon>Vertebrata</taxon>
        <taxon>Euteleostomi</taxon>
        <taxon>Mammalia</taxon>
        <taxon>Eutheria</taxon>
        <taxon>Euarchontoglires</taxon>
        <taxon>Dermoptera</taxon>
        <taxon>Cynocephalidae</taxon>
        <taxon>Galeopterus</taxon>
    </lineage>
</organism>
<evidence type="ECO:0000259" key="7">
    <source>
        <dbReference type="PROSITE" id="PS50850"/>
    </source>
</evidence>
<dbReference type="PRINTS" id="PR00171">
    <property type="entry name" value="SUGRTRNSPORT"/>
</dbReference>
<evidence type="ECO:0000256" key="4">
    <source>
        <dbReference type="ARBA" id="ARBA00023136"/>
    </source>
</evidence>
<comment type="subcellular location">
    <subcellularLocation>
        <location evidence="1">Membrane</location>
        <topology evidence="1">Multi-pass membrane protein</topology>
    </subcellularLocation>
</comment>
<dbReference type="SUPFAM" id="SSF103473">
    <property type="entry name" value="MFS general substrate transporter"/>
    <property type="match status" value="1"/>
</dbReference>
<keyword evidence="9" id="KW-0762">Sugar transport</keyword>
<evidence type="ECO:0000256" key="3">
    <source>
        <dbReference type="ARBA" id="ARBA00022989"/>
    </source>
</evidence>
<keyword evidence="3 6" id="KW-1133">Transmembrane helix</keyword>
<evidence type="ECO:0000256" key="5">
    <source>
        <dbReference type="SAM" id="MobiDB-lite"/>
    </source>
</evidence>
<keyword evidence="8" id="KW-1185">Reference proteome</keyword>
<dbReference type="RefSeq" id="XP_008591555.1">
    <property type="nucleotide sequence ID" value="XM_008593333.1"/>
</dbReference>
<feature type="transmembrane region" description="Helical" evidence="6">
    <location>
        <begin position="83"/>
        <end position="103"/>
    </location>
</feature>
<feature type="region of interest" description="Disordered" evidence="5">
    <location>
        <begin position="1"/>
        <end position="28"/>
    </location>
</feature>
<feature type="transmembrane region" description="Helical" evidence="6">
    <location>
        <begin position="193"/>
        <end position="214"/>
    </location>
</feature>
<feature type="transmembrane region" description="Helical" evidence="6">
    <location>
        <begin position="110"/>
        <end position="130"/>
    </location>
</feature>
<evidence type="ECO:0000313" key="8">
    <source>
        <dbReference type="Proteomes" id="UP000694923"/>
    </source>
</evidence>
<keyword evidence="2 6" id="KW-0812">Transmembrane</keyword>
<dbReference type="PROSITE" id="PS00217">
    <property type="entry name" value="SUGAR_TRANSPORT_2"/>
    <property type="match status" value="1"/>
</dbReference>
<dbReference type="PANTHER" id="PTHR48021">
    <property type="match status" value="1"/>
</dbReference>
<evidence type="ECO:0000256" key="6">
    <source>
        <dbReference type="SAM" id="Phobius"/>
    </source>
</evidence>
<feature type="transmembrane region" description="Helical" evidence="6">
    <location>
        <begin position="340"/>
        <end position="359"/>
    </location>
</feature>
<accession>A0ABM0SFB4</accession>
<dbReference type="GeneID" id="103608945"/>
<feature type="transmembrane region" description="Helical" evidence="6">
    <location>
        <begin position="136"/>
        <end position="157"/>
    </location>
</feature>
<dbReference type="PROSITE" id="PS00216">
    <property type="entry name" value="SUGAR_TRANSPORT_1"/>
    <property type="match status" value="1"/>
</dbReference>
<name>A0ABM0SFB4_GALVR</name>
<feature type="domain" description="Major facilitator superfamily (MFS) profile" evidence="7">
    <location>
        <begin position="41"/>
        <end position="425"/>
    </location>
</feature>
<feature type="transmembrane region" description="Helical" evidence="6">
    <location>
        <begin position="401"/>
        <end position="418"/>
    </location>
</feature>
<feature type="transmembrane region" description="Helical" evidence="6">
    <location>
        <begin position="371"/>
        <end position="394"/>
    </location>
</feature>
<dbReference type="Gene3D" id="1.20.1250.20">
    <property type="entry name" value="MFS general substrate transporter like domains"/>
    <property type="match status" value="1"/>
</dbReference>
<gene>
    <name evidence="9" type="primary">SLC2A6</name>
</gene>
<evidence type="ECO:0000313" key="9">
    <source>
        <dbReference type="RefSeq" id="XP_008591555.1"/>
    </source>
</evidence>
<dbReference type="Pfam" id="PF00083">
    <property type="entry name" value="Sugar_tr"/>
    <property type="match status" value="1"/>
</dbReference>
<dbReference type="InterPro" id="IPR005829">
    <property type="entry name" value="Sugar_transporter_CS"/>
</dbReference>
<keyword evidence="4 6" id="KW-0472">Membrane</keyword>
<feature type="transmembrane region" description="Helical" evidence="6">
    <location>
        <begin position="169"/>
        <end position="187"/>
    </location>
</feature>
<evidence type="ECO:0000256" key="2">
    <source>
        <dbReference type="ARBA" id="ARBA00022692"/>
    </source>
</evidence>
<reference evidence="9" key="1">
    <citation type="submission" date="2025-08" db="UniProtKB">
        <authorList>
            <consortium name="RefSeq"/>
        </authorList>
    </citation>
    <scope>IDENTIFICATION</scope>
</reference>
<dbReference type="Proteomes" id="UP000694923">
    <property type="component" value="Unplaced"/>
</dbReference>
<dbReference type="InterPro" id="IPR050549">
    <property type="entry name" value="MFS_Trehalose_Transporter"/>
</dbReference>
<keyword evidence="9" id="KW-0813">Transport</keyword>
<dbReference type="InterPro" id="IPR036259">
    <property type="entry name" value="MFS_trans_sf"/>
</dbReference>
<dbReference type="InterPro" id="IPR020846">
    <property type="entry name" value="MFS_dom"/>
</dbReference>
<feature type="transmembrane region" description="Helical" evidence="6">
    <location>
        <begin position="276"/>
        <end position="295"/>
    </location>
</feature>
<protein>
    <submittedName>
        <fullName evidence="9">Solute carrier family 2, facilitated glucose transporter member 6 isoform X2</fullName>
    </submittedName>
</protein>
<evidence type="ECO:0000256" key="1">
    <source>
        <dbReference type="ARBA" id="ARBA00004141"/>
    </source>
</evidence>